<reference evidence="2" key="1">
    <citation type="journal article" date="2023" name="Mol. Phylogenet. Evol.">
        <title>Genome-scale phylogeny and comparative genomics of the fungal order Sordariales.</title>
        <authorList>
            <person name="Hensen N."/>
            <person name="Bonometti L."/>
            <person name="Westerberg I."/>
            <person name="Brannstrom I.O."/>
            <person name="Guillou S."/>
            <person name="Cros-Aarteil S."/>
            <person name="Calhoun S."/>
            <person name="Haridas S."/>
            <person name="Kuo A."/>
            <person name="Mondo S."/>
            <person name="Pangilinan J."/>
            <person name="Riley R."/>
            <person name="LaButti K."/>
            <person name="Andreopoulos B."/>
            <person name="Lipzen A."/>
            <person name="Chen C."/>
            <person name="Yan M."/>
            <person name="Daum C."/>
            <person name="Ng V."/>
            <person name="Clum A."/>
            <person name="Steindorff A."/>
            <person name="Ohm R.A."/>
            <person name="Martin F."/>
            <person name="Silar P."/>
            <person name="Natvig D.O."/>
            <person name="Lalanne C."/>
            <person name="Gautier V."/>
            <person name="Ament-Velasquez S.L."/>
            <person name="Kruys A."/>
            <person name="Hutchinson M.I."/>
            <person name="Powell A.J."/>
            <person name="Barry K."/>
            <person name="Miller A.N."/>
            <person name="Grigoriev I.V."/>
            <person name="Debuchy R."/>
            <person name="Gladieux P."/>
            <person name="Hiltunen Thoren M."/>
            <person name="Johannesson H."/>
        </authorList>
    </citation>
    <scope>NUCLEOTIDE SEQUENCE</scope>
    <source>
        <strain evidence="2">CBS 892.96</strain>
    </source>
</reference>
<dbReference type="PANTHER" id="PTHR34598">
    <property type="entry name" value="BLL6449 PROTEIN"/>
    <property type="match status" value="1"/>
</dbReference>
<evidence type="ECO:0000313" key="2">
    <source>
        <dbReference type="EMBL" id="KAK4172427.1"/>
    </source>
</evidence>
<dbReference type="InterPro" id="IPR044053">
    <property type="entry name" value="AsaB-like"/>
</dbReference>
<organism evidence="2 3">
    <name type="scientific">Triangularia setosa</name>
    <dbReference type="NCBI Taxonomy" id="2587417"/>
    <lineage>
        <taxon>Eukaryota</taxon>
        <taxon>Fungi</taxon>
        <taxon>Dikarya</taxon>
        <taxon>Ascomycota</taxon>
        <taxon>Pezizomycotina</taxon>
        <taxon>Sordariomycetes</taxon>
        <taxon>Sordariomycetidae</taxon>
        <taxon>Sordariales</taxon>
        <taxon>Podosporaceae</taxon>
        <taxon>Triangularia</taxon>
    </lineage>
</organism>
<comment type="caution">
    <text evidence="2">The sequence shown here is derived from an EMBL/GenBank/DDBJ whole genome shotgun (WGS) entry which is preliminary data.</text>
</comment>
<dbReference type="AlphaFoldDB" id="A0AAN6W2C1"/>
<proteinExistence type="inferred from homology"/>
<dbReference type="EMBL" id="MU866427">
    <property type="protein sequence ID" value="KAK4172427.1"/>
    <property type="molecule type" value="Genomic_DNA"/>
</dbReference>
<evidence type="ECO:0000313" key="3">
    <source>
        <dbReference type="Proteomes" id="UP001302321"/>
    </source>
</evidence>
<dbReference type="PANTHER" id="PTHR34598:SF3">
    <property type="entry name" value="OXIDOREDUCTASE AN1597"/>
    <property type="match status" value="1"/>
</dbReference>
<protein>
    <submittedName>
        <fullName evidence="2">Uncharacterized protein</fullName>
    </submittedName>
</protein>
<accession>A0AAN6W2C1</accession>
<name>A0AAN6W2C1_9PEZI</name>
<dbReference type="Proteomes" id="UP001302321">
    <property type="component" value="Unassembled WGS sequence"/>
</dbReference>
<sequence length="251" mass="28955">AVAANILRQTFDNSEIEDALIANIYYLKPDPLYDEEKPYSSASDPPPDRLDEYMDEMSEISRRHLGACKVVVYDHVSYNTYRRFVGRAALARNGLHGASRKVKRHILGAHLCEQGSLESKNSSGRERREVLLTVSVALPDISKESAETRIRLKCGEEAETLLKRWWHIVKKLIVTQSYPYASVWRPLQEPVMSMLLARCDSPSLRDDDLVPADVIYPHLELEASELWFNSNQRWYYLKGQMMKKVLLVMKR</sequence>
<reference evidence="2" key="2">
    <citation type="submission" date="2023-05" db="EMBL/GenBank/DDBJ databases">
        <authorList>
            <consortium name="Lawrence Berkeley National Laboratory"/>
            <person name="Steindorff A."/>
            <person name="Hensen N."/>
            <person name="Bonometti L."/>
            <person name="Westerberg I."/>
            <person name="Brannstrom I.O."/>
            <person name="Guillou S."/>
            <person name="Cros-Aarteil S."/>
            <person name="Calhoun S."/>
            <person name="Haridas S."/>
            <person name="Kuo A."/>
            <person name="Mondo S."/>
            <person name="Pangilinan J."/>
            <person name="Riley R."/>
            <person name="Labutti K."/>
            <person name="Andreopoulos B."/>
            <person name="Lipzen A."/>
            <person name="Chen C."/>
            <person name="Yanf M."/>
            <person name="Daum C."/>
            <person name="Ng V."/>
            <person name="Clum A."/>
            <person name="Ohm R."/>
            <person name="Martin F."/>
            <person name="Silar P."/>
            <person name="Natvig D."/>
            <person name="Lalanne C."/>
            <person name="Gautier V."/>
            <person name="Ament-Velasquez S.L."/>
            <person name="Kruys A."/>
            <person name="Hutchinson M.I."/>
            <person name="Powell A.J."/>
            <person name="Barry K."/>
            <person name="Miller A.N."/>
            <person name="Grigoriev I.V."/>
            <person name="Debuchy R."/>
            <person name="Gladieux P."/>
            <person name="Thoren M.H."/>
            <person name="Johannesson H."/>
        </authorList>
    </citation>
    <scope>NUCLEOTIDE SEQUENCE</scope>
    <source>
        <strain evidence="2">CBS 892.96</strain>
    </source>
</reference>
<dbReference type="GO" id="GO:0016491">
    <property type="term" value="F:oxidoreductase activity"/>
    <property type="evidence" value="ECO:0007669"/>
    <property type="project" value="InterPro"/>
</dbReference>
<evidence type="ECO:0000256" key="1">
    <source>
        <dbReference type="ARBA" id="ARBA00023604"/>
    </source>
</evidence>
<keyword evidence="3" id="KW-1185">Reference proteome</keyword>
<feature type="non-terminal residue" evidence="2">
    <location>
        <position position="1"/>
    </location>
</feature>
<comment type="similarity">
    <text evidence="1">Belongs to the asaB hydroxylase/desaturase family.</text>
</comment>
<gene>
    <name evidence="2" type="ORF">QBC36DRAFT_314848</name>
</gene>